<dbReference type="SUPFAM" id="SSF56436">
    <property type="entry name" value="C-type lectin-like"/>
    <property type="match status" value="1"/>
</dbReference>
<name>A0A9P0KEU3_ACAOB</name>
<dbReference type="PROSITE" id="PS50041">
    <property type="entry name" value="C_TYPE_LECTIN_2"/>
    <property type="match status" value="1"/>
</dbReference>
<dbReference type="AlphaFoldDB" id="A0A9P0KEU3"/>
<protein>
    <recommendedName>
        <fullName evidence="2">C-type lectin domain-containing protein</fullName>
    </recommendedName>
</protein>
<dbReference type="Pfam" id="PF00059">
    <property type="entry name" value="Lectin_C"/>
    <property type="match status" value="1"/>
</dbReference>
<dbReference type="PROSITE" id="PS00615">
    <property type="entry name" value="C_TYPE_LECTIN_1"/>
    <property type="match status" value="1"/>
</dbReference>
<dbReference type="InterPro" id="IPR050111">
    <property type="entry name" value="C-type_lectin/snaclec_domain"/>
</dbReference>
<evidence type="ECO:0000259" key="2">
    <source>
        <dbReference type="PROSITE" id="PS50041"/>
    </source>
</evidence>
<feature type="domain" description="C-type lectin" evidence="2">
    <location>
        <begin position="30"/>
        <end position="155"/>
    </location>
</feature>
<dbReference type="InterPro" id="IPR018378">
    <property type="entry name" value="C-type_lectin_CS"/>
</dbReference>
<organism evidence="3 4">
    <name type="scientific">Acanthoscelides obtectus</name>
    <name type="common">Bean weevil</name>
    <name type="synonym">Bruchus obtectus</name>
    <dbReference type="NCBI Taxonomy" id="200917"/>
    <lineage>
        <taxon>Eukaryota</taxon>
        <taxon>Metazoa</taxon>
        <taxon>Ecdysozoa</taxon>
        <taxon>Arthropoda</taxon>
        <taxon>Hexapoda</taxon>
        <taxon>Insecta</taxon>
        <taxon>Pterygota</taxon>
        <taxon>Neoptera</taxon>
        <taxon>Endopterygota</taxon>
        <taxon>Coleoptera</taxon>
        <taxon>Polyphaga</taxon>
        <taxon>Cucujiformia</taxon>
        <taxon>Chrysomeloidea</taxon>
        <taxon>Chrysomelidae</taxon>
        <taxon>Bruchinae</taxon>
        <taxon>Bruchini</taxon>
        <taxon>Acanthoscelides</taxon>
    </lineage>
</organism>
<dbReference type="Gene3D" id="3.10.100.10">
    <property type="entry name" value="Mannose-Binding Protein A, subunit A"/>
    <property type="match status" value="1"/>
</dbReference>
<keyword evidence="4" id="KW-1185">Reference proteome</keyword>
<sequence>MLSDEEDRTRPFGQDKPEIKSPAYLPLAKSNGMLYYYGLILKGSEAEVRLFCNYHNMKLVSIESLGETEYLIGGLTEFLDESQTMAFWTSGKGYDRMWWWDSYGHPIHYTNWAPGQPSDTIGRNNTCIEAVLNTTAQTLLWYNTDCDAANYFICESIIES</sequence>
<dbReference type="InterPro" id="IPR016186">
    <property type="entry name" value="C-type_lectin-like/link_sf"/>
</dbReference>
<dbReference type="Proteomes" id="UP001152888">
    <property type="component" value="Unassembled WGS sequence"/>
</dbReference>
<reference evidence="3" key="1">
    <citation type="submission" date="2022-03" db="EMBL/GenBank/DDBJ databases">
        <authorList>
            <person name="Sayadi A."/>
        </authorList>
    </citation>
    <scope>NUCLEOTIDE SEQUENCE</scope>
</reference>
<dbReference type="InterPro" id="IPR016187">
    <property type="entry name" value="CTDL_fold"/>
</dbReference>
<dbReference type="SMART" id="SM00034">
    <property type="entry name" value="CLECT"/>
    <property type="match status" value="1"/>
</dbReference>
<dbReference type="OrthoDB" id="7357196at2759"/>
<dbReference type="CDD" id="cd00037">
    <property type="entry name" value="CLECT"/>
    <property type="match status" value="1"/>
</dbReference>
<dbReference type="PANTHER" id="PTHR22803">
    <property type="entry name" value="MANNOSE, PHOSPHOLIPASE, LECTIN RECEPTOR RELATED"/>
    <property type="match status" value="1"/>
</dbReference>
<evidence type="ECO:0000313" key="4">
    <source>
        <dbReference type="Proteomes" id="UP001152888"/>
    </source>
</evidence>
<keyword evidence="1" id="KW-1015">Disulfide bond</keyword>
<evidence type="ECO:0000256" key="1">
    <source>
        <dbReference type="ARBA" id="ARBA00023157"/>
    </source>
</evidence>
<accession>A0A9P0KEU3</accession>
<comment type="caution">
    <text evidence="3">The sequence shown here is derived from an EMBL/GenBank/DDBJ whole genome shotgun (WGS) entry which is preliminary data.</text>
</comment>
<dbReference type="EMBL" id="CAKOFQ010006818">
    <property type="protein sequence ID" value="CAH1974123.1"/>
    <property type="molecule type" value="Genomic_DNA"/>
</dbReference>
<proteinExistence type="predicted"/>
<gene>
    <name evidence="3" type="ORF">ACAOBT_LOCUS10907</name>
</gene>
<dbReference type="InterPro" id="IPR001304">
    <property type="entry name" value="C-type_lectin-like"/>
</dbReference>
<evidence type="ECO:0000313" key="3">
    <source>
        <dbReference type="EMBL" id="CAH1974123.1"/>
    </source>
</evidence>